<reference evidence="2 3" key="1">
    <citation type="submission" date="2021-06" db="EMBL/GenBank/DDBJ databases">
        <authorList>
            <person name="Palmer J.M."/>
        </authorList>
    </citation>
    <scope>NUCLEOTIDE SEQUENCE [LARGE SCALE GENOMIC DNA]</scope>
    <source>
        <strain evidence="3">if_2019</strain>
        <tissue evidence="2">Muscle</tissue>
    </source>
</reference>
<dbReference type="EMBL" id="JAHRIQ010061623">
    <property type="protein sequence ID" value="MEQ2241673.1"/>
    <property type="molecule type" value="Genomic_DNA"/>
</dbReference>
<gene>
    <name evidence="2" type="primary">VIPR1_3</name>
    <name evidence="2" type="ORF">ILYODFUR_027754</name>
</gene>
<dbReference type="InterPro" id="IPR001879">
    <property type="entry name" value="GPCR_2_extracellular_dom"/>
</dbReference>
<dbReference type="InterPro" id="IPR017983">
    <property type="entry name" value="GPCR_2_secretin-like_CS"/>
</dbReference>
<dbReference type="InterPro" id="IPR050332">
    <property type="entry name" value="GPCR_2"/>
</dbReference>
<evidence type="ECO:0000259" key="1">
    <source>
        <dbReference type="PROSITE" id="PS50227"/>
    </source>
</evidence>
<name>A0ABV0UCY3_9TELE</name>
<evidence type="ECO:0000313" key="2">
    <source>
        <dbReference type="EMBL" id="MEQ2241673.1"/>
    </source>
</evidence>
<sequence length="72" mass="8103">VLSVQMCDVVNEIELEKERCENHISGNVTSGCQGMWDIIACWPSARVGQVVTITCPTYFSYFSDKQRGLTEE</sequence>
<dbReference type="Pfam" id="PF02793">
    <property type="entry name" value="HRM"/>
    <property type="match status" value="1"/>
</dbReference>
<organism evidence="2 3">
    <name type="scientific">Ilyodon furcidens</name>
    <name type="common">goldbreast splitfin</name>
    <dbReference type="NCBI Taxonomy" id="33524"/>
    <lineage>
        <taxon>Eukaryota</taxon>
        <taxon>Metazoa</taxon>
        <taxon>Chordata</taxon>
        <taxon>Craniata</taxon>
        <taxon>Vertebrata</taxon>
        <taxon>Euteleostomi</taxon>
        <taxon>Actinopterygii</taxon>
        <taxon>Neopterygii</taxon>
        <taxon>Teleostei</taxon>
        <taxon>Neoteleostei</taxon>
        <taxon>Acanthomorphata</taxon>
        <taxon>Ovalentaria</taxon>
        <taxon>Atherinomorphae</taxon>
        <taxon>Cyprinodontiformes</taxon>
        <taxon>Goodeidae</taxon>
        <taxon>Ilyodon</taxon>
    </lineage>
</organism>
<keyword evidence="3" id="KW-1185">Reference proteome</keyword>
<dbReference type="Gene3D" id="4.10.1240.10">
    <property type="entry name" value="GPCR, family 2, extracellular hormone receptor domain"/>
    <property type="match status" value="1"/>
</dbReference>
<protein>
    <submittedName>
        <fullName evidence="2">Vasoactive intestinal polypeptide receptor</fullName>
    </submittedName>
</protein>
<feature type="domain" description="G-protein coupled receptors family 2 profile 1" evidence="1">
    <location>
        <begin position="19"/>
        <end position="72"/>
    </location>
</feature>
<comment type="caution">
    <text evidence="2">The sequence shown here is derived from an EMBL/GenBank/DDBJ whole genome shotgun (WGS) entry which is preliminary data.</text>
</comment>
<dbReference type="PROSITE" id="PS50227">
    <property type="entry name" value="G_PROTEIN_RECEP_F2_3"/>
    <property type="match status" value="1"/>
</dbReference>
<evidence type="ECO:0000313" key="3">
    <source>
        <dbReference type="Proteomes" id="UP001482620"/>
    </source>
</evidence>
<feature type="non-terminal residue" evidence="2">
    <location>
        <position position="1"/>
    </location>
</feature>
<dbReference type="PROSITE" id="PS00649">
    <property type="entry name" value="G_PROTEIN_RECEP_F2_1"/>
    <property type="match status" value="1"/>
</dbReference>
<dbReference type="PANTHER" id="PTHR45620:SF24">
    <property type="entry name" value="VASOACTIVE INTESTINAL POLYPEPTIDE RECEPTOR 1"/>
    <property type="match status" value="1"/>
</dbReference>
<dbReference type="InterPro" id="IPR036445">
    <property type="entry name" value="GPCR_2_extracell_dom_sf"/>
</dbReference>
<keyword evidence="2" id="KW-0675">Receptor</keyword>
<accession>A0ABV0UCY3</accession>
<proteinExistence type="predicted"/>
<dbReference type="Proteomes" id="UP001482620">
    <property type="component" value="Unassembled WGS sequence"/>
</dbReference>
<dbReference type="SUPFAM" id="SSF111418">
    <property type="entry name" value="Hormone receptor domain"/>
    <property type="match status" value="1"/>
</dbReference>
<dbReference type="PANTHER" id="PTHR45620">
    <property type="entry name" value="PDF RECEPTOR-LIKE PROTEIN-RELATED"/>
    <property type="match status" value="1"/>
</dbReference>